<proteinExistence type="predicted"/>
<comment type="caution">
    <text evidence="2">The sequence shown here is derived from an EMBL/GenBank/DDBJ whole genome shotgun (WGS) entry which is preliminary data.</text>
</comment>
<gene>
    <name evidence="2" type="ORF">NDU88_007810</name>
</gene>
<name>A0AAV7QN52_PLEWA</name>
<feature type="region of interest" description="Disordered" evidence="1">
    <location>
        <begin position="1"/>
        <end position="25"/>
    </location>
</feature>
<keyword evidence="3" id="KW-1185">Reference proteome</keyword>
<reference evidence="2" key="1">
    <citation type="journal article" date="2022" name="bioRxiv">
        <title>Sequencing and chromosome-scale assembly of the giantPleurodeles waltlgenome.</title>
        <authorList>
            <person name="Brown T."/>
            <person name="Elewa A."/>
            <person name="Iarovenko S."/>
            <person name="Subramanian E."/>
            <person name="Araus A.J."/>
            <person name="Petzold A."/>
            <person name="Susuki M."/>
            <person name="Suzuki K.-i.T."/>
            <person name="Hayashi T."/>
            <person name="Toyoda A."/>
            <person name="Oliveira C."/>
            <person name="Osipova E."/>
            <person name="Leigh N.D."/>
            <person name="Simon A."/>
            <person name="Yun M.H."/>
        </authorList>
    </citation>
    <scope>NUCLEOTIDE SEQUENCE</scope>
    <source>
        <strain evidence="2">20211129_DDA</strain>
        <tissue evidence="2">Liver</tissue>
    </source>
</reference>
<evidence type="ECO:0000256" key="1">
    <source>
        <dbReference type="SAM" id="MobiDB-lite"/>
    </source>
</evidence>
<evidence type="ECO:0000313" key="2">
    <source>
        <dbReference type="EMBL" id="KAJ1141480.1"/>
    </source>
</evidence>
<sequence>MVLPPTFDPRTRQGNTDRTSRAAPSHSFLLTGEDVLLGTPRCTGNKRNSDMGFLLTGEDVLLGTPRCTGSKRNSDMGESGSVFKIICFGNPDIQVPCEADGAAVARTSGRGVVRGGESGLRSRFCSYRSRNIRQPATV</sequence>
<organism evidence="2 3">
    <name type="scientific">Pleurodeles waltl</name>
    <name type="common">Iberian ribbed newt</name>
    <dbReference type="NCBI Taxonomy" id="8319"/>
    <lineage>
        <taxon>Eukaryota</taxon>
        <taxon>Metazoa</taxon>
        <taxon>Chordata</taxon>
        <taxon>Craniata</taxon>
        <taxon>Vertebrata</taxon>
        <taxon>Euteleostomi</taxon>
        <taxon>Amphibia</taxon>
        <taxon>Batrachia</taxon>
        <taxon>Caudata</taxon>
        <taxon>Salamandroidea</taxon>
        <taxon>Salamandridae</taxon>
        <taxon>Pleurodelinae</taxon>
        <taxon>Pleurodeles</taxon>
    </lineage>
</organism>
<dbReference type="EMBL" id="JANPWB010000010">
    <property type="protein sequence ID" value="KAJ1141480.1"/>
    <property type="molecule type" value="Genomic_DNA"/>
</dbReference>
<accession>A0AAV7QN52</accession>
<evidence type="ECO:0000313" key="3">
    <source>
        <dbReference type="Proteomes" id="UP001066276"/>
    </source>
</evidence>
<dbReference type="AlphaFoldDB" id="A0AAV7QN52"/>
<dbReference type="Proteomes" id="UP001066276">
    <property type="component" value="Chromosome 6"/>
</dbReference>
<protein>
    <submittedName>
        <fullName evidence="2">Uncharacterized protein</fullName>
    </submittedName>
</protein>